<protein>
    <submittedName>
        <fullName evidence="1">DNA polymerase alpha/epsilon subunit B-domain-containing protein</fullName>
    </submittedName>
</protein>
<accession>A0ACC3SXP7</accession>
<sequence>MPSQNLQSFAFTSASSVSSISSFGSFKKPTNAPSRALRSPSPAPLPIELQPFQVRPVAYRILSKKHGLNLKSSGLDLLATYIGRKYGRDWRTKSEAFLDQVGRRWKEQDRGLFIDAELLHVVIREVELRSASFTGSMTETPIEVIEDPLDNFCPQEFFHVWDAFAQPRWTYNRMRKHFEKASRPSLLPSAKHTVHTLASRYYLLLHRLLRNEEFQPPSFHASNAGSWHAITLIKNLLGRHGKSFLILGLLVRGSNGNWWAEDPSGRLELELDSAVAGEGYYVPGCMLLFDGVYTRAEKLQVTAVHHPPAELRSTSREAYGYLDFMGIGGIGSTPDGRFDLAIERKMIAEEERKSDAKIVALGGDLYLDDLRILDALCKAFDILKENPPLAIVMFGSFMSFPFYSGGASSRYKENFDQLAQLLSKYPSLCTSTTFIFVPGDNDPWGSTASAGGPMLWPQRSIPEIFTSQVRRTLKKVIWASNPSRLCYFSLEIVILRDDLAGRLRRNNIRFRSRPAATSNRMDASRDEDTQVDDVDMNTDAQPLLEDETRLEENSETEQIVRTILDQGHLSPWPSSLRPVISEYEHVLSLTQLPHAMIICDPTASGYAHSYSGCHAMNPGCIVPFDKRRVTWMEYYAATRTSETRSIPH</sequence>
<proteinExistence type="predicted"/>
<reference evidence="2" key="1">
    <citation type="journal article" date="2024" name="Front. Bioeng. Biotechnol.">
        <title>Genome-scale model development and genomic sequencing of the oleaginous clade Lipomyces.</title>
        <authorList>
            <person name="Czajka J.J."/>
            <person name="Han Y."/>
            <person name="Kim J."/>
            <person name="Mondo S.J."/>
            <person name="Hofstad B.A."/>
            <person name="Robles A."/>
            <person name="Haridas S."/>
            <person name="Riley R."/>
            <person name="LaButti K."/>
            <person name="Pangilinan J."/>
            <person name="Andreopoulos W."/>
            <person name="Lipzen A."/>
            <person name="Yan J."/>
            <person name="Wang M."/>
            <person name="Ng V."/>
            <person name="Grigoriev I.V."/>
            <person name="Spatafora J.W."/>
            <person name="Magnuson J.K."/>
            <person name="Baker S.E."/>
            <person name="Pomraning K.R."/>
        </authorList>
    </citation>
    <scope>NUCLEOTIDE SEQUENCE [LARGE SCALE GENOMIC DNA]</scope>
    <source>
        <strain evidence="2">CBS 7786</strain>
    </source>
</reference>
<keyword evidence="2" id="KW-1185">Reference proteome</keyword>
<dbReference type="Proteomes" id="UP001433508">
    <property type="component" value="Unassembled WGS sequence"/>
</dbReference>
<comment type="caution">
    <text evidence="1">The sequence shown here is derived from an EMBL/GenBank/DDBJ whole genome shotgun (WGS) entry which is preliminary data.</text>
</comment>
<name>A0ACC3SXP7_LIPKO</name>
<dbReference type="EMBL" id="MU971393">
    <property type="protein sequence ID" value="KAK9236214.1"/>
    <property type="molecule type" value="Genomic_DNA"/>
</dbReference>
<evidence type="ECO:0000313" key="1">
    <source>
        <dbReference type="EMBL" id="KAK9236214.1"/>
    </source>
</evidence>
<gene>
    <name evidence="1" type="ORF">V1525DRAFT_457842</name>
</gene>
<organism evidence="1 2">
    <name type="scientific">Lipomyces kononenkoae</name>
    <name type="common">Yeast</name>
    <dbReference type="NCBI Taxonomy" id="34357"/>
    <lineage>
        <taxon>Eukaryota</taxon>
        <taxon>Fungi</taxon>
        <taxon>Dikarya</taxon>
        <taxon>Ascomycota</taxon>
        <taxon>Saccharomycotina</taxon>
        <taxon>Lipomycetes</taxon>
        <taxon>Lipomycetales</taxon>
        <taxon>Lipomycetaceae</taxon>
        <taxon>Lipomyces</taxon>
    </lineage>
</organism>
<evidence type="ECO:0000313" key="2">
    <source>
        <dbReference type="Proteomes" id="UP001433508"/>
    </source>
</evidence>